<protein>
    <submittedName>
        <fullName evidence="3">Type VI secretion system protein TssA</fullName>
    </submittedName>
</protein>
<dbReference type="Proteomes" id="UP001164472">
    <property type="component" value="Chromosome"/>
</dbReference>
<evidence type="ECO:0000259" key="2">
    <source>
        <dbReference type="Pfam" id="PF06812"/>
    </source>
</evidence>
<feature type="domain" description="ImpA N-terminal" evidence="2">
    <location>
        <begin position="12"/>
        <end position="124"/>
    </location>
</feature>
<dbReference type="PANTHER" id="PTHR37024">
    <property type="entry name" value="TYPE VI SECRETION SYSTEM DUF2094 AND IMPA-RELATED DOMAIN PROTEIN"/>
    <property type="match status" value="1"/>
</dbReference>
<dbReference type="NCBIfam" id="TIGR03362">
    <property type="entry name" value="VI_chp_7"/>
    <property type="match status" value="1"/>
</dbReference>
<dbReference type="EMBL" id="CP101527">
    <property type="protein sequence ID" value="UZW73410.1"/>
    <property type="molecule type" value="Genomic_DNA"/>
</dbReference>
<proteinExistence type="predicted"/>
<dbReference type="AlphaFoldDB" id="A0A9E8HEZ4"/>
<organism evidence="3 4">
    <name type="scientific">Alkalimarinus sediminis</name>
    <dbReference type="NCBI Taxonomy" id="1632866"/>
    <lineage>
        <taxon>Bacteria</taxon>
        <taxon>Pseudomonadati</taxon>
        <taxon>Pseudomonadota</taxon>
        <taxon>Gammaproteobacteria</taxon>
        <taxon>Alteromonadales</taxon>
        <taxon>Alteromonadaceae</taxon>
        <taxon>Alkalimarinus</taxon>
    </lineage>
</organism>
<gene>
    <name evidence="3" type="primary">tssA</name>
    <name evidence="3" type="ORF">NNL22_10140</name>
</gene>
<accession>A0A9E8HEZ4</accession>
<reference evidence="3" key="1">
    <citation type="submission" date="2022-07" db="EMBL/GenBank/DDBJ databases">
        <title>Alkalimarinus sp. nov., isolated from gut of a Alitta virens.</title>
        <authorList>
            <person name="Yang A.I."/>
            <person name="Shin N.-R."/>
        </authorList>
    </citation>
    <scope>NUCLEOTIDE SEQUENCE</scope>
    <source>
        <strain evidence="3">FA028</strain>
    </source>
</reference>
<dbReference type="Pfam" id="PF06812">
    <property type="entry name" value="ImpA_N"/>
    <property type="match status" value="1"/>
</dbReference>
<evidence type="ECO:0000313" key="3">
    <source>
        <dbReference type="EMBL" id="UZW73410.1"/>
    </source>
</evidence>
<feature type="region of interest" description="Disordered" evidence="1">
    <location>
        <begin position="181"/>
        <end position="200"/>
    </location>
</feature>
<name>A0A9E8HEZ4_9ALTE</name>
<dbReference type="KEGG" id="asem:NNL22_10140"/>
<sequence length="569" mass="64078">MSSLSSWRHAVLNPIDEGSAAGSSARLGEKFDALQQEVGNDLALVGEATDWRIVLTLSHEILEAQSKDLLVLVYSMRSIIEAYRYEGFNETLTVLQSYIDQYWGDSFPPLKRKRARVAAFEWLAQQLEQWVGRHKPNRDEIDSVKSVLASIESLDQRLTALDGEWSLDLFTVKRSLNEHLSSLPAETKSETPTSQPIPEKRQAEVVPINGANMPSGDADLVTTQQHTLSSTGGGGSQSITIIDDKSYNQSIRHTQSLLKELAKYRLSKNLADPRAYEINRFSVWLPVAELPRHQNGLTPLRAIPLEKRHFFDTLFQQRQYQILINELESSLSNAPFWLDGHRMVVDALNAIDAGPGLTNGSGVHQKAIETIATLTKVFVSKLEGVECLRFSDDTPFADDKTQLWLAGIESSSSDAAHQIDEGSTLSPLIVTSLSYDGESEAQGQTESKLIKDSNKAYKESGFSQGFAILDQYCLNQNSKQVWYRARLLSIEYCLNAKEFLFAEQLLTELDELTLKHKLDEWEPELVSSMLSMMLICKSKLKRNQTVDSYYQRLVRVDTKRGYEMKSFAR</sequence>
<evidence type="ECO:0000256" key="1">
    <source>
        <dbReference type="SAM" id="MobiDB-lite"/>
    </source>
</evidence>
<dbReference type="PANTHER" id="PTHR37024:SF5">
    <property type="entry name" value="IMPA N-TERMINAL DOMAIN-CONTAINING PROTEIN"/>
    <property type="match status" value="1"/>
</dbReference>
<evidence type="ECO:0000313" key="4">
    <source>
        <dbReference type="Proteomes" id="UP001164472"/>
    </source>
</evidence>
<dbReference type="RefSeq" id="WP_251809551.1">
    <property type="nucleotide sequence ID" value="NZ_CP101527.1"/>
</dbReference>
<keyword evidence="4" id="KW-1185">Reference proteome</keyword>
<dbReference type="InterPro" id="IPR017739">
    <property type="entry name" value="T6SS-assoc_VCA0119"/>
</dbReference>
<dbReference type="Pfam" id="PF16989">
    <property type="entry name" value="T6SS_VasJ"/>
    <property type="match status" value="1"/>
</dbReference>
<dbReference type="InterPro" id="IPR010657">
    <property type="entry name" value="ImpA_N"/>
</dbReference>